<name>A0A7J5ZLX3_AMEME</name>
<dbReference type="InterPro" id="IPR008069">
    <property type="entry name" value="Cyt_P450_E_grp-I_CYP2D-like"/>
</dbReference>
<dbReference type="GO" id="GO:0020037">
    <property type="term" value="F:heme binding"/>
    <property type="evidence" value="ECO:0007669"/>
    <property type="project" value="InterPro"/>
</dbReference>
<dbReference type="InterPro" id="IPR001128">
    <property type="entry name" value="Cyt_P450"/>
</dbReference>
<evidence type="ECO:0000256" key="6">
    <source>
        <dbReference type="ARBA" id="ARBA00023002"/>
    </source>
</evidence>
<dbReference type="PRINTS" id="PR01686">
    <property type="entry name" value="EP450ICYP2D"/>
</dbReference>
<keyword evidence="6 11" id="KW-0560">Oxidoreductase</keyword>
<dbReference type="InterPro" id="IPR002401">
    <property type="entry name" value="Cyt_P450_E_grp-I"/>
</dbReference>
<dbReference type="GO" id="GO:0006082">
    <property type="term" value="P:organic acid metabolic process"/>
    <property type="evidence" value="ECO:0007669"/>
    <property type="project" value="TreeGrafter"/>
</dbReference>
<keyword evidence="7 10" id="KW-0408">Iron</keyword>
<dbReference type="GO" id="GO:0005737">
    <property type="term" value="C:cytoplasm"/>
    <property type="evidence" value="ECO:0007669"/>
    <property type="project" value="TreeGrafter"/>
</dbReference>
<evidence type="ECO:0000256" key="11">
    <source>
        <dbReference type="RuleBase" id="RU000461"/>
    </source>
</evidence>
<dbReference type="GO" id="GO:0005506">
    <property type="term" value="F:iron ion binding"/>
    <property type="evidence" value="ECO:0007669"/>
    <property type="project" value="InterPro"/>
</dbReference>
<comment type="subcellular location">
    <subcellularLocation>
        <location evidence="2">Membrane</location>
    </subcellularLocation>
</comment>
<evidence type="ECO:0000313" key="12">
    <source>
        <dbReference type="EMBL" id="KAF4070931.1"/>
    </source>
</evidence>
<evidence type="ECO:0000256" key="2">
    <source>
        <dbReference type="ARBA" id="ARBA00004370"/>
    </source>
</evidence>
<keyword evidence="13" id="KW-1185">Reference proteome</keyword>
<keyword evidence="4 10" id="KW-0349">Heme</keyword>
<comment type="cofactor">
    <cofactor evidence="1 10">
        <name>heme</name>
        <dbReference type="ChEBI" id="CHEBI:30413"/>
    </cofactor>
</comment>
<evidence type="ECO:0000256" key="8">
    <source>
        <dbReference type="ARBA" id="ARBA00023033"/>
    </source>
</evidence>
<keyword evidence="9" id="KW-0472">Membrane</keyword>
<organism evidence="12 13">
    <name type="scientific">Ameiurus melas</name>
    <name type="common">Black bullhead</name>
    <name type="synonym">Silurus melas</name>
    <dbReference type="NCBI Taxonomy" id="219545"/>
    <lineage>
        <taxon>Eukaryota</taxon>
        <taxon>Metazoa</taxon>
        <taxon>Chordata</taxon>
        <taxon>Craniata</taxon>
        <taxon>Vertebrata</taxon>
        <taxon>Euteleostomi</taxon>
        <taxon>Actinopterygii</taxon>
        <taxon>Neopterygii</taxon>
        <taxon>Teleostei</taxon>
        <taxon>Ostariophysi</taxon>
        <taxon>Siluriformes</taxon>
        <taxon>Ictaluridae</taxon>
        <taxon>Ameiurus</taxon>
    </lineage>
</organism>
<accession>A0A7J5ZLX3</accession>
<keyword evidence="8 11" id="KW-0503">Monooxygenase</keyword>
<reference evidence="12 13" key="1">
    <citation type="submission" date="2020-02" db="EMBL/GenBank/DDBJ databases">
        <title>A chromosome-scale genome assembly of the black bullhead catfish (Ameiurus melas).</title>
        <authorList>
            <person name="Wen M."/>
            <person name="Zham M."/>
            <person name="Cabau C."/>
            <person name="Klopp C."/>
            <person name="Donnadieu C."/>
            <person name="Roques C."/>
            <person name="Bouchez O."/>
            <person name="Lampietro C."/>
            <person name="Jouanno E."/>
            <person name="Herpin A."/>
            <person name="Louis A."/>
            <person name="Berthelot C."/>
            <person name="Parey E."/>
            <person name="Roest-Crollius H."/>
            <person name="Braasch I."/>
            <person name="Postlethwait J."/>
            <person name="Robinson-Rechavi M."/>
            <person name="Echchiki A."/>
            <person name="Begum T."/>
            <person name="Montfort J."/>
            <person name="Schartl M."/>
            <person name="Bobe J."/>
            <person name="Guiguen Y."/>
        </authorList>
    </citation>
    <scope>NUCLEOTIDE SEQUENCE [LARGE SCALE GENOMIC DNA]</scope>
    <source>
        <strain evidence="12">M_S1</strain>
        <tissue evidence="12">Blood</tissue>
    </source>
</reference>
<dbReference type="InterPro" id="IPR050182">
    <property type="entry name" value="Cytochrome_P450_fam2"/>
</dbReference>
<dbReference type="Proteomes" id="UP000593565">
    <property type="component" value="Unassembled WGS sequence"/>
</dbReference>
<dbReference type="GO" id="GO:0016020">
    <property type="term" value="C:membrane"/>
    <property type="evidence" value="ECO:0007669"/>
    <property type="project" value="UniProtKB-SubCell"/>
</dbReference>
<comment type="similarity">
    <text evidence="3 11">Belongs to the cytochrome P450 family.</text>
</comment>
<comment type="caution">
    <text evidence="12">The sequence shown here is derived from an EMBL/GenBank/DDBJ whole genome shotgun (WGS) entry which is preliminary data.</text>
</comment>
<dbReference type="AlphaFoldDB" id="A0A7J5ZLX3"/>
<proteinExistence type="inferred from homology"/>
<dbReference type="FunFam" id="1.10.630.10:FF:000004">
    <property type="entry name" value="cytochrome P450 2D15 isoform X1"/>
    <property type="match status" value="1"/>
</dbReference>
<dbReference type="PRINTS" id="PR00463">
    <property type="entry name" value="EP450I"/>
</dbReference>
<evidence type="ECO:0000256" key="9">
    <source>
        <dbReference type="ARBA" id="ARBA00023136"/>
    </source>
</evidence>
<keyword evidence="5 10" id="KW-0479">Metal-binding</keyword>
<dbReference type="PANTHER" id="PTHR24300">
    <property type="entry name" value="CYTOCHROME P450 508A4-RELATED"/>
    <property type="match status" value="1"/>
</dbReference>
<dbReference type="PRINTS" id="PR00385">
    <property type="entry name" value="P450"/>
</dbReference>
<evidence type="ECO:0000256" key="3">
    <source>
        <dbReference type="ARBA" id="ARBA00010617"/>
    </source>
</evidence>
<dbReference type="InterPro" id="IPR017972">
    <property type="entry name" value="Cyt_P450_CS"/>
</dbReference>
<dbReference type="GO" id="GO:0006805">
    <property type="term" value="P:xenobiotic metabolic process"/>
    <property type="evidence" value="ECO:0007669"/>
    <property type="project" value="TreeGrafter"/>
</dbReference>
<dbReference type="InterPro" id="IPR036396">
    <property type="entry name" value="Cyt_P450_sf"/>
</dbReference>
<evidence type="ECO:0000256" key="1">
    <source>
        <dbReference type="ARBA" id="ARBA00001971"/>
    </source>
</evidence>
<protein>
    <recommendedName>
        <fullName evidence="14">Cytochrome P450 2J2</fullName>
    </recommendedName>
</protein>
<dbReference type="EMBL" id="JAAGNN010000028">
    <property type="protein sequence ID" value="KAF4070931.1"/>
    <property type="molecule type" value="Genomic_DNA"/>
</dbReference>
<evidence type="ECO:0000256" key="5">
    <source>
        <dbReference type="ARBA" id="ARBA00022723"/>
    </source>
</evidence>
<evidence type="ECO:0000313" key="13">
    <source>
        <dbReference type="Proteomes" id="UP000593565"/>
    </source>
</evidence>
<feature type="binding site" description="axial binding residue" evidence="10">
    <location>
        <position position="480"/>
    </location>
    <ligand>
        <name>heme</name>
        <dbReference type="ChEBI" id="CHEBI:30413"/>
    </ligand>
    <ligandPart>
        <name>Fe</name>
        <dbReference type="ChEBI" id="CHEBI:18248"/>
    </ligandPart>
</feature>
<evidence type="ECO:0000256" key="10">
    <source>
        <dbReference type="PIRSR" id="PIRSR602401-1"/>
    </source>
</evidence>
<dbReference type="PANTHER" id="PTHR24300:SF309">
    <property type="entry name" value="CYTOCHROME P450-RELATED"/>
    <property type="match status" value="1"/>
</dbReference>
<evidence type="ECO:0008006" key="14">
    <source>
        <dbReference type="Google" id="ProtNLM"/>
    </source>
</evidence>
<gene>
    <name evidence="12" type="ORF">AMELA_G00279220</name>
</gene>
<evidence type="ECO:0000256" key="4">
    <source>
        <dbReference type="ARBA" id="ARBA00022617"/>
    </source>
</evidence>
<evidence type="ECO:0000256" key="7">
    <source>
        <dbReference type="ARBA" id="ARBA00023004"/>
    </source>
</evidence>
<dbReference type="GO" id="GO:0016712">
    <property type="term" value="F:oxidoreductase activity, acting on paired donors, with incorporation or reduction of molecular oxygen, reduced flavin or flavoprotein as one donor, and incorporation of one atom of oxygen"/>
    <property type="evidence" value="ECO:0007669"/>
    <property type="project" value="InterPro"/>
</dbReference>
<dbReference type="PROSITE" id="PS00086">
    <property type="entry name" value="CYTOCHROME_P450"/>
    <property type="match status" value="1"/>
</dbReference>
<feature type="non-terminal residue" evidence="12">
    <location>
        <position position="1"/>
    </location>
</feature>
<dbReference type="Gene3D" id="1.10.630.10">
    <property type="entry name" value="Cytochrome P450"/>
    <property type="match status" value="1"/>
</dbReference>
<dbReference type="SUPFAM" id="SSF48264">
    <property type="entry name" value="Cytochrome P450"/>
    <property type="match status" value="1"/>
</dbReference>
<sequence>SLHNLFPLLQLRVKSSNKTVKVHKPSDTRADIPPESSQTTAMILHYLLECLDFKSWLLGFFLFLLLLDIIRNKNPSNFPPGPWPLPFVGNIFTGLDFKTIDKLAEKYGDVFSLRWGSEKTVFVSGHKMVKEALITQLDSFADRPVVPLFQKIYNGLGVALSNGYLWKNQRKFIITHLRHFGEGRKTLELSIQQENIFLCDAFKAEQGPFDPEFFLNNAVSNIISALLFGHRFEYHDENFQNILRLDTEAIFLAGSARSQLYNIFPHLFEYLPGPHQKMFANYTKIIEFLKEEIRKHKEDWDPSNPRDYIDSFLLEMEKKKSDPEAGFNVEMLLAVMLDMFEAGTETTATTIRWGLLFMMKYPEIQKKVQAEIDKVIGQSRQASMADKPNMPYTEAVIHEIQRKGNIVPLGLPKMASKDTVLGGFFIPKGTTVTTNLASVLNDKNEWETPDTFNPGHFLDGQGQFLKKDAFLPFSAGKRSCLGEQLARMELFLFFTSLLQCFTFSPGPGDELSLEGQLGFTYAPRSYCMCATPR</sequence>
<dbReference type="Pfam" id="PF00067">
    <property type="entry name" value="p450"/>
    <property type="match status" value="1"/>
</dbReference>